<sequence>MDMTMSMAAPPVLRGSSDYYTWRRQLRTYVNEINLMMWEAITGVSLHPADVTDERLRISLQTTAIRAVNVLLRAVAPEIANMIREDQTANEVWKYLERRYSKGTIIQPYVLLTELTHLIQVGSVNEFISNIERIANERALMGHPVDAGTKLGCLLRGVQPHLHPYTAAYEAQWESIALNKISNATDASNAELEIELERLFDRAAMGLQYYEELAQLKEREVDNVTLAARFTSHNQGGYQQRQPATTTSSQVACWNCDGHSHISSECPSPEKEEKRGKRGRGGRGRRK</sequence>
<reference evidence="5" key="2">
    <citation type="submission" date="2016-04" db="EMBL/GenBank/DDBJ databases">
        <authorList>
            <person name="Guldener U."/>
            <person name="Guldener U."/>
        </authorList>
    </citation>
    <scope>NUCLEOTIDE SEQUENCE [LARGE SCALE GENOMIC DNA]</scope>
    <source>
        <strain evidence="5">UB2112</strain>
    </source>
</reference>
<dbReference type="EMBL" id="ULHB01000022">
    <property type="protein sequence ID" value="SYW77036.1"/>
    <property type="molecule type" value="Genomic_DNA"/>
</dbReference>
<proteinExistence type="predicted"/>
<name>A0A1K0H4P5_9BASI</name>
<evidence type="ECO:0000256" key="1">
    <source>
        <dbReference type="ARBA" id="ARBA00022664"/>
    </source>
</evidence>
<feature type="region of interest" description="Disordered" evidence="2">
    <location>
        <begin position="261"/>
        <end position="287"/>
    </location>
</feature>
<keyword evidence="6" id="KW-1185">Reference proteome</keyword>
<evidence type="ECO:0008006" key="7">
    <source>
        <dbReference type="Google" id="ProtNLM"/>
    </source>
</evidence>
<feature type="compositionally biased region" description="Basic residues" evidence="2">
    <location>
        <begin position="276"/>
        <end position="287"/>
    </location>
</feature>
<dbReference type="SUPFAM" id="SSF57756">
    <property type="entry name" value="Retrovirus zinc finger-like domains"/>
    <property type="match status" value="1"/>
</dbReference>
<dbReference type="InterPro" id="IPR036875">
    <property type="entry name" value="Znf_CCHC_sf"/>
</dbReference>
<dbReference type="Proteomes" id="UP000658997">
    <property type="component" value="Unassembled WGS sequence"/>
</dbReference>
<dbReference type="Pfam" id="PF14223">
    <property type="entry name" value="Retrotran_gag_2"/>
    <property type="match status" value="1"/>
</dbReference>
<evidence type="ECO:0000313" key="5">
    <source>
        <dbReference type="Proteomes" id="UP000179920"/>
    </source>
</evidence>
<evidence type="ECO:0000256" key="2">
    <source>
        <dbReference type="SAM" id="MobiDB-lite"/>
    </source>
</evidence>
<organism evidence="3 5">
    <name type="scientific">Ustilago bromivora</name>
    <dbReference type="NCBI Taxonomy" id="307758"/>
    <lineage>
        <taxon>Eukaryota</taxon>
        <taxon>Fungi</taxon>
        <taxon>Dikarya</taxon>
        <taxon>Basidiomycota</taxon>
        <taxon>Ustilaginomycotina</taxon>
        <taxon>Ustilaginomycetes</taxon>
        <taxon>Ustilaginales</taxon>
        <taxon>Ustilaginaceae</taxon>
        <taxon>Ustilago</taxon>
    </lineage>
</organism>
<dbReference type="GO" id="GO:0008270">
    <property type="term" value="F:zinc ion binding"/>
    <property type="evidence" value="ECO:0007669"/>
    <property type="project" value="InterPro"/>
</dbReference>
<feature type="compositionally biased region" description="Basic and acidic residues" evidence="2">
    <location>
        <begin position="261"/>
        <end position="275"/>
    </location>
</feature>
<dbReference type="EMBL" id="LT558120">
    <property type="protein sequence ID" value="SAM80843.1"/>
    <property type="molecule type" value="Genomic_DNA"/>
</dbReference>
<evidence type="ECO:0000313" key="6">
    <source>
        <dbReference type="Proteomes" id="UP000658997"/>
    </source>
</evidence>
<protein>
    <recommendedName>
        <fullName evidence="7">CCHC-type domain-containing protein</fullName>
    </recommendedName>
</protein>
<dbReference type="GO" id="GO:0006397">
    <property type="term" value="P:mRNA processing"/>
    <property type="evidence" value="ECO:0007669"/>
    <property type="project" value="UniProtKB-KW"/>
</dbReference>
<evidence type="ECO:0000313" key="3">
    <source>
        <dbReference type="EMBL" id="SAM80843.1"/>
    </source>
</evidence>
<dbReference type="AlphaFoldDB" id="A0A1K0H4P5"/>
<reference evidence="4" key="3">
    <citation type="submission" date="2018-08" db="EMBL/GenBank/DDBJ databases">
        <authorList>
            <person name="Guldener U."/>
        </authorList>
    </citation>
    <scope>NUCLEOTIDE SEQUENCE</scope>
    <source>
        <strain evidence="4">UB2</strain>
    </source>
</reference>
<dbReference type="GO" id="GO:0003676">
    <property type="term" value="F:nucleic acid binding"/>
    <property type="evidence" value="ECO:0007669"/>
    <property type="project" value="InterPro"/>
</dbReference>
<dbReference type="Proteomes" id="UP000179920">
    <property type="component" value="Chromosome IV"/>
</dbReference>
<dbReference type="OrthoDB" id="1419338at2759"/>
<accession>A0A1K0H4P5</accession>
<gene>
    <name evidence="4" type="ORF">UBRO2_01659</name>
    <name evidence="3" type="ORF">UBRO_20584</name>
</gene>
<evidence type="ECO:0000313" key="4">
    <source>
        <dbReference type="EMBL" id="SYW77036.1"/>
    </source>
</evidence>
<reference evidence="3" key="1">
    <citation type="submission" date="2016-04" db="EMBL/GenBank/DDBJ databases">
        <authorList>
            <person name="Evans L.H."/>
            <person name="Alamgir A."/>
            <person name="Owens N."/>
            <person name="Weber N.D."/>
            <person name="Virtaneva K."/>
            <person name="Barbian K."/>
            <person name="Babar A."/>
            <person name="Rosenke K."/>
        </authorList>
    </citation>
    <scope>NUCLEOTIDE SEQUENCE</scope>
    <source>
        <strain evidence="3">UB2112</strain>
    </source>
</reference>
<keyword evidence="1" id="KW-0507">mRNA processing</keyword>